<gene>
    <name evidence="1" type="ORF">CVV64_16005</name>
</gene>
<protein>
    <recommendedName>
        <fullName evidence="3">SMP-30/Gluconolactonase/LRE-like region domain-containing protein</fullName>
    </recommendedName>
</protein>
<organism evidence="1 2">
    <name type="scientific">Candidatus Wallbacteria bacterium HGW-Wallbacteria-1</name>
    <dbReference type="NCBI Taxonomy" id="2013854"/>
    <lineage>
        <taxon>Bacteria</taxon>
        <taxon>Candidatus Walliibacteriota</taxon>
    </lineage>
</organism>
<evidence type="ECO:0000313" key="2">
    <source>
        <dbReference type="Proteomes" id="UP000233256"/>
    </source>
</evidence>
<evidence type="ECO:0008006" key="3">
    <source>
        <dbReference type="Google" id="ProtNLM"/>
    </source>
</evidence>
<reference evidence="1 2" key="1">
    <citation type="journal article" date="2017" name="ISME J.">
        <title>Potential for microbial H2 and metal transformations associated with novel bacteria and archaea in deep terrestrial subsurface sediments.</title>
        <authorList>
            <person name="Hernsdorf A.W."/>
            <person name="Amano Y."/>
            <person name="Miyakawa K."/>
            <person name="Ise K."/>
            <person name="Suzuki Y."/>
            <person name="Anantharaman K."/>
            <person name="Probst A."/>
            <person name="Burstein D."/>
            <person name="Thomas B.C."/>
            <person name="Banfield J.F."/>
        </authorList>
    </citation>
    <scope>NUCLEOTIDE SEQUENCE [LARGE SCALE GENOMIC DNA]</scope>
    <source>
        <strain evidence="1">HGW-Wallbacteria-1</strain>
    </source>
</reference>
<comment type="caution">
    <text evidence="1">The sequence shown here is derived from an EMBL/GenBank/DDBJ whole genome shotgun (WGS) entry which is preliminary data.</text>
</comment>
<sequence>MNDSIKSASIISESFTPKPLWALKAGDVAPDGSGPVDLDSLPGKKWVEGSPTTTMAANKIYIESEKGEIMKGLLHGPAAMACAPDGNTWIADTLNSRILSVPDKGSSKVIIDLSAVRAEAGLKRLPLPIDIAFGGEGFKKAPEKTLPADYTVWIADASNNCVLSFSISGKFLGAIHSSGKSGDSGSFRQINRIHCDALGRLFVEDLSQSITLCFTAEKSYYLSYKITSAAVDRFGNIHQILYDDNVMERHIAVYDENGNPLEVLATIKASEPIQYVRPVGFDSKGRLHVTWDTASGRFYQAFAQDGTPSVIRMADAVAEGMDMTTPEWVLPDGSIRTVKATARGIVVLEILPALK</sequence>
<proteinExistence type="predicted"/>
<accession>A0A2N1PL35</accession>
<dbReference type="AlphaFoldDB" id="A0A2N1PL35"/>
<evidence type="ECO:0000313" key="1">
    <source>
        <dbReference type="EMBL" id="PKK89051.1"/>
    </source>
</evidence>
<name>A0A2N1PL35_9BACT</name>
<dbReference type="SUPFAM" id="SSF63829">
    <property type="entry name" value="Calcium-dependent phosphotriesterase"/>
    <property type="match status" value="1"/>
</dbReference>
<dbReference type="Proteomes" id="UP000233256">
    <property type="component" value="Unassembled WGS sequence"/>
</dbReference>
<dbReference type="EMBL" id="PGXC01000026">
    <property type="protein sequence ID" value="PKK89051.1"/>
    <property type="molecule type" value="Genomic_DNA"/>
</dbReference>
<dbReference type="Gene3D" id="2.120.10.30">
    <property type="entry name" value="TolB, C-terminal domain"/>
    <property type="match status" value="1"/>
</dbReference>
<dbReference type="InterPro" id="IPR011042">
    <property type="entry name" value="6-blade_b-propeller_TolB-like"/>
</dbReference>